<evidence type="ECO:0000313" key="2">
    <source>
        <dbReference type="Proteomes" id="UP001583186"/>
    </source>
</evidence>
<dbReference type="Proteomes" id="UP001583186">
    <property type="component" value="Unassembled WGS sequence"/>
</dbReference>
<protein>
    <submittedName>
        <fullName evidence="1">Uncharacterized protein</fullName>
    </submittedName>
</protein>
<gene>
    <name evidence="1" type="ORF">Sste5346_002135</name>
</gene>
<organism evidence="1 2">
    <name type="scientific">Sporothrix stenoceras</name>
    <dbReference type="NCBI Taxonomy" id="5173"/>
    <lineage>
        <taxon>Eukaryota</taxon>
        <taxon>Fungi</taxon>
        <taxon>Dikarya</taxon>
        <taxon>Ascomycota</taxon>
        <taxon>Pezizomycotina</taxon>
        <taxon>Sordariomycetes</taxon>
        <taxon>Sordariomycetidae</taxon>
        <taxon>Ophiostomatales</taxon>
        <taxon>Ophiostomataceae</taxon>
        <taxon>Sporothrix</taxon>
    </lineage>
</organism>
<dbReference type="EMBL" id="JAWCUI010000008">
    <property type="protein sequence ID" value="KAL1901068.1"/>
    <property type="molecule type" value="Genomic_DNA"/>
</dbReference>
<comment type="caution">
    <text evidence="1">The sequence shown here is derived from an EMBL/GenBank/DDBJ whole genome shotgun (WGS) entry which is preliminary data.</text>
</comment>
<sequence>MTNAPAYDRDRVVAAVREFYAFLTRIPRWTAGDFQDAPSCGWPELTDEVLSPLGKDETVRDLLRHLPYLMPSRDSEANADDGKNQDHLWGAGTCGDKSMIAPETHTNDYPNTQTLHMLARPGMKGLFEPAGAGVLPPHVAVLTTGSRYGSWLLVDTQLGTATDFIMMERPERDIPAQGSDDYWRAYRTLPVEEMLEEWKAKFIQLEWVVVPDNHMDGVMYWMDARTDRVREIYRKHGWPNSFRKEDCRRALTQWYIDDQQQSRE</sequence>
<accession>A0ABR3ZK09</accession>
<proteinExistence type="predicted"/>
<name>A0ABR3ZK09_9PEZI</name>
<reference evidence="1 2" key="1">
    <citation type="journal article" date="2024" name="IMA Fungus">
        <title>IMA Genome - F19 : A genome assembly and annotation guide to empower mycologists, including annotated draft genome sequences of Ceratocystis pirilliformis, Diaporthe australafricana, Fusarium ophioides, Paecilomyces lecythidis, and Sporothrix stenoceras.</title>
        <authorList>
            <person name="Aylward J."/>
            <person name="Wilson A.M."/>
            <person name="Visagie C.M."/>
            <person name="Spraker J."/>
            <person name="Barnes I."/>
            <person name="Buitendag C."/>
            <person name="Ceriani C."/>
            <person name="Del Mar Angel L."/>
            <person name="du Plessis D."/>
            <person name="Fuchs T."/>
            <person name="Gasser K."/>
            <person name="Kramer D."/>
            <person name="Li W."/>
            <person name="Munsamy K."/>
            <person name="Piso A."/>
            <person name="Price J.L."/>
            <person name="Sonnekus B."/>
            <person name="Thomas C."/>
            <person name="van der Nest A."/>
            <person name="van Dijk A."/>
            <person name="van Heerden A."/>
            <person name="van Vuuren N."/>
            <person name="Yilmaz N."/>
            <person name="Duong T.A."/>
            <person name="van der Merwe N.A."/>
            <person name="Wingfield M.J."/>
            <person name="Wingfield B.D."/>
        </authorList>
    </citation>
    <scope>NUCLEOTIDE SEQUENCE [LARGE SCALE GENOMIC DNA]</scope>
    <source>
        <strain evidence="1 2">CMW 5346</strain>
    </source>
</reference>
<evidence type="ECO:0000313" key="1">
    <source>
        <dbReference type="EMBL" id="KAL1901068.1"/>
    </source>
</evidence>
<keyword evidence="2" id="KW-1185">Reference proteome</keyword>